<organism evidence="5">
    <name type="scientific">Echinostoma caproni</name>
    <dbReference type="NCBI Taxonomy" id="27848"/>
    <lineage>
        <taxon>Eukaryota</taxon>
        <taxon>Metazoa</taxon>
        <taxon>Spiralia</taxon>
        <taxon>Lophotrochozoa</taxon>
        <taxon>Platyhelminthes</taxon>
        <taxon>Trematoda</taxon>
        <taxon>Digenea</taxon>
        <taxon>Plagiorchiida</taxon>
        <taxon>Echinostomata</taxon>
        <taxon>Echinostomatoidea</taxon>
        <taxon>Echinostomatidae</taxon>
        <taxon>Echinostoma</taxon>
    </lineage>
</organism>
<dbReference type="Pfam" id="PF00788">
    <property type="entry name" value="RA"/>
    <property type="match status" value="1"/>
</dbReference>
<feature type="compositionally biased region" description="Polar residues" evidence="1">
    <location>
        <begin position="53"/>
        <end position="68"/>
    </location>
</feature>
<feature type="region of interest" description="Disordered" evidence="1">
    <location>
        <begin position="53"/>
        <end position="109"/>
    </location>
</feature>
<dbReference type="SMART" id="SM00314">
    <property type="entry name" value="RA"/>
    <property type="match status" value="1"/>
</dbReference>
<dbReference type="PANTHER" id="PTHR10398:SF2">
    <property type="entry name" value="AFADIN"/>
    <property type="match status" value="1"/>
</dbReference>
<dbReference type="GO" id="GO:0032880">
    <property type="term" value="P:regulation of protein localization"/>
    <property type="evidence" value="ECO:0007669"/>
    <property type="project" value="TreeGrafter"/>
</dbReference>
<dbReference type="InterPro" id="IPR029071">
    <property type="entry name" value="Ubiquitin-like_domsf"/>
</dbReference>
<evidence type="ECO:0000256" key="1">
    <source>
        <dbReference type="SAM" id="MobiDB-lite"/>
    </source>
</evidence>
<dbReference type="SUPFAM" id="SSF54236">
    <property type="entry name" value="Ubiquitin-like"/>
    <property type="match status" value="1"/>
</dbReference>
<dbReference type="PANTHER" id="PTHR10398">
    <property type="entry name" value="AFADIN"/>
    <property type="match status" value="1"/>
</dbReference>
<dbReference type="GO" id="GO:0005912">
    <property type="term" value="C:adherens junction"/>
    <property type="evidence" value="ECO:0007669"/>
    <property type="project" value="TreeGrafter"/>
</dbReference>
<dbReference type="Gene3D" id="3.10.20.90">
    <property type="entry name" value="Phosphatidylinositol 3-kinase Catalytic Subunit, Chain A, domain 1"/>
    <property type="match status" value="2"/>
</dbReference>
<dbReference type="InterPro" id="IPR028842">
    <property type="entry name" value="Afadin"/>
</dbReference>
<dbReference type="WBParaSite" id="ECPE_0000529901-mRNA-1">
    <property type="protein sequence ID" value="ECPE_0000529901-mRNA-1"/>
    <property type="gene ID" value="ECPE_0000529901"/>
</dbReference>
<feature type="domain" description="Ras-associating" evidence="2">
    <location>
        <begin position="1"/>
        <end position="48"/>
    </location>
</feature>
<gene>
    <name evidence="3" type="ORF">ECPE_LOCUS5287</name>
</gene>
<dbReference type="EMBL" id="UZAN01042129">
    <property type="protein sequence ID" value="VDP75100.1"/>
    <property type="molecule type" value="Genomic_DNA"/>
</dbReference>
<dbReference type="AlphaFoldDB" id="A0A183AEA2"/>
<evidence type="ECO:0000313" key="3">
    <source>
        <dbReference type="EMBL" id="VDP75100.1"/>
    </source>
</evidence>
<sequence>MQSRRFGIYEHHANGVRRLTNDEYPLLVQLNWSKLDREGKFVLKLETTSSDQIQLGNGSSRKATSNGATHGPGSLHPEGNRFRRRWSVRKDKQQHVHELSAGTRPRRNPLGCAAAVHNWTKERLDGHHNHHHHHRNAAAAEHVFTCLPASGIKIHSPGSPANIDSRRGAAGTNMVLSESPPDSSFTRTICNPEALMRRKRQRTLEAKLHQILQHGGPDIGGTLKIYGGQICPEVPYKTLLLSVSDTVADVIRQSLDKYGFEQADPDAYCLVMRTRSAAEVAAGLGGVEELLSDADCPLGHLFSSAPEAGAVVTFELRHRPPHLLKRRPFSESPSTTGTPYWNVPHPPATDPFKPMISTTARPNADLDAVFACLIEVDRNDTNVCTGNVFPLPVHKGQPDHVNWYLSVDHVIPRTSSHFNVVADSC</sequence>
<dbReference type="PROSITE" id="PS50200">
    <property type="entry name" value="RA"/>
    <property type="match status" value="2"/>
</dbReference>
<dbReference type="GO" id="GO:0007165">
    <property type="term" value="P:signal transduction"/>
    <property type="evidence" value="ECO:0007669"/>
    <property type="project" value="InterPro"/>
</dbReference>
<accession>A0A183AEA2</accession>
<evidence type="ECO:0000313" key="4">
    <source>
        <dbReference type="Proteomes" id="UP000272942"/>
    </source>
</evidence>
<feature type="region of interest" description="Disordered" evidence="1">
    <location>
        <begin position="325"/>
        <end position="344"/>
    </location>
</feature>
<dbReference type="InterPro" id="IPR000159">
    <property type="entry name" value="RA_dom"/>
</dbReference>
<reference evidence="5" key="1">
    <citation type="submission" date="2016-06" db="UniProtKB">
        <authorList>
            <consortium name="WormBaseParasite"/>
        </authorList>
    </citation>
    <scope>IDENTIFICATION</scope>
</reference>
<keyword evidence="4" id="KW-1185">Reference proteome</keyword>
<reference evidence="3 4" key="2">
    <citation type="submission" date="2018-11" db="EMBL/GenBank/DDBJ databases">
        <authorList>
            <consortium name="Pathogen Informatics"/>
        </authorList>
    </citation>
    <scope>NUCLEOTIDE SEQUENCE [LARGE SCALE GENOMIC DNA]</scope>
    <source>
        <strain evidence="3 4">Egypt</strain>
    </source>
</reference>
<feature type="domain" description="Ras-associating" evidence="2">
    <location>
        <begin position="220"/>
        <end position="321"/>
    </location>
</feature>
<dbReference type="GO" id="GO:0050839">
    <property type="term" value="F:cell adhesion molecule binding"/>
    <property type="evidence" value="ECO:0007669"/>
    <property type="project" value="TreeGrafter"/>
</dbReference>
<protein>
    <submittedName>
        <fullName evidence="5">Afadin</fullName>
    </submittedName>
</protein>
<dbReference type="Proteomes" id="UP000272942">
    <property type="component" value="Unassembled WGS sequence"/>
</dbReference>
<evidence type="ECO:0000313" key="5">
    <source>
        <dbReference type="WBParaSite" id="ECPE_0000529901-mRNA-1"/>
    </source>
</evidence>
<dbReference type="OrthoDB" id="6260541at2759"/>
<name>A0A183AEA2_9TREM</name>
<feature type="compositionally biased region" description="Basic and acidic residues" evidence="1">
    <location>
        <begin position="88"/>
        <end position="98"/>
    </location>
</feature>
<proteinExistence type="predicted"/>
<evidence type="ECO:0000259" key="2">
    <source>
        <dbReference type="PROSITE" id="PS50200"/>
    </source>
</evidence>